<dbReference type="CDD" id="cd04852">
    <property type="entry name" value="Peptidases_S8_3"/>
    <property type="match status" value="1"/>
</dbReference>
<dbReference type="SUPFAM" id="SSF52743">
    <property type="entry name" value="Subtilisin-like"/>
    <property type="match status" value="1"/>
</dbReference>
<evidence type="ECO:0000259" key="14">
    <source>
        <dbReference type="Pfam" id="PF05922"/>
    </source>
</evidence>
<dbReference type="Gene3D" id="3.40.50.200">
    <property type="entry name" value="Peptidase S8/S53 domain"/>
    <property type="match status" value="1"/>
</dbReference>
<evidence type="ECO:0000313" key="17">
    <source>
        <dbReference type="Proteomes" id="UP001652504"/>
    </source>
</evidence>
<dbReference type="Gene3D" id="2.60.40.2310">
    <property type="match status" value="1"/>
</dbReference>
<dbReference type="Gene3D" id="3.50.30.30">
    <property type="match status" value="1"/>
</dbReference>
<keyword evidence="4 9" id="KW-0645">Protease</keyword>
<evidence type="ECO:0000256" key="2">
    <source>
        <dbReference type="ARBA" id="ARBA00011073"/>
    </source>
</evidence>
<feature type="domain" description="Inhibitor I9" evidence="14">
    <location>
        <begin position="54"/>
        <end position="157"/>
    </location>
</feature>
<proteinExistence type="inferred from homology"/>
<evidence type="ECO:0000259" key="13">
    <source>
        <dbReference type="Pfam" id="PF02225"/>
    </source>
</evidence>
<dbReference type="InterPro" id="IPR041469">
    <property type="entry name" value="Subtilisin-like_FN3"/>
</dbReference>
<evidence type="ECO:0000259" key="12">
    <source>
        <dbReference type="Pfam" id="PF00082"/>
    </source>
</evidence>
<dbReference type="Pfam" id="PF05922">
    <property type="entry name" value="Inhibitor_I9"/>
    <property type="match status" value="1"/>
</dbReference>
<dbReference type="PRINTS" id="PR00723">
    <property type="entry name" value="SUBTILISIN"/>
</dbReference>
<reference evidence="16 17" key="1">
    <citation type="submission" date="2022-10" db="EMBL/GenBank/DDBJ databases">
        <title>Aestuariibacter sp. AA17 isolated from Montipora capitata coral fragment.</title>
        <authorList>
            <person name="Emsley S.A."/>
            <person name="Pfannmuller K.M."/>
            <person name="Loughran R.M."/>
            <person name="Shlafstein M."/>
            <person name="Papke E."/>
            <person name="Saw J.H."/>
            <person name="Ushijima B."/>
            <person name="Videau P."/>
        </authorList>
    </citation>
    <scope>NUCLEOTIDE SEQUENCE [LARGE SCALE GENOMIC DNA]</scope>
    <source>
        <strain evidence="16 17">AA17</strain>
    </source>
</reference>
<feature type="active site" description="Charge relay system" evidence="9">
    <location>
        <position position="266"/>
    </location>
</feature>
<dbReference type="SUPFAM" id="SSF52025">
    <property type="entry name" value="PA domain"/>
    <property type="match status" value="1"/>
</dbReference>
<keyword evidence="8" id="KW-0325">Glycoprotein</keyword>
<dbReference type="RefSeq" id="WP_263712689.1">
    <property type="nucleotide sequence ID" value="NZ_JAOWKX010000006.1"/>
</dbReference>
<dbReference type="EMBL" id="JAOWKX010000006">
    <property type="protein sequence ID" value="MCV2885395.1"/>
    <property type="molecule type" value="Genomic_DNA"/>
</dbReference>
<dbReference type="Pfam" id="PF00082">
    <property type="entry name" value="Peptidase_S8"/>
    <property type="match status" value="1"/>
</dbReference>
<evidence type="ECO:0000256" key="9">
    <source>
        <dbReference type="PROSITE-ProRule" id="PRU01240"/>
    </source>
</evidence>
<dbReference type="InterPro" id="IPR003137">
    <property type="entry name" value="PA_domain"/>
</dbReference>
<dbReference type="InterPro" id="IPR034197">
    <property type="entry name" value="Peptidases_S8_3"/>
</dbReference>
<protein>
    <submittedName>
        <fullName evidence="16">S8 family serine peptidase</fullName>
    </submittedName>
</protein>
<dbReference type="InterPro" id="IPR046450">
    <property type="entry name" value="PA_dom_sf"/>
</dbReference>
<dbReference type="InterPro" id="IPR037045">
    <property type="entry name" value="S8pro/Inhibitor_I9_sf"/>
</dbReference>
<dbReference type="PROSITE" id="PS51892">
    <property type="entry name" value="SUBTILASE"/>
    <property type="match status" value="1"/>
</dbReference>
<comment type="caution">
    <text evidence="16">The sequence shown here is derived from an EMBL/GenBank/DDBJ whole genome shotgun (WGS) entry which is preliminary data.</text>
</comment>
<accession>A0ABT3A9X6</accession>
<dbReference type="PROSITE" id="PS00138">
    <property type="entry name" value="SUBTILASE_SER"/>
    <property type="match status" value="1"/>
</dbReference>
<evidence type="ECO:0000256" key="6">
    <source>
        <dbReference type="ARBA" id="ARBA00022801"/>
    </source>
</evidence>
<comment type="similarity">
    <text evidence="2 9 10">Belongs to the peptidase S8 family.</text>
</comment>
<evidence type="ECO:0000256" key="4">
    <source>
        <dbReference type="ARBA" id="ARBA00022670"/>
    </source>
</evidence>
<dbReference type="PROSITE" id="PS00136">
    <property type="entry name" value="SUBTILASE_ASP"/>
    <property type="match status" value="1"/>
</dbReference>
<dbReference type="InterPro" id="IPR045051">
    <property type="entry name" value="SBT"/>
</dbReference>
<keyword evidence="5 11" id="KW-0732">Signal</keyword>
<comment type="subcellular location">
    <subcellularLocation>
        <location evidence="1">Secreted</location>
    </subcellularLocation>
</comment>
<organism evidence="16 17">
    <name type="scientific">Fluctibacter corallii</name>
    <dbReference type="NCBI Taxonomy" id="2984329"/>
    <lineage>
        <taxon>Bacteria</taxon>
        <taxon>Pseudomonadati</taxon>
        <taxon>Pseudomonadota</taxon>
        <taxon>Gammaproteobacteria</taxon>
        <taxon>Alteromonadales</taxon>
        <taxon>Alteromonadaceae</taxon>
        <taxon>Fluctibacter</taxon>
    </lineage>
</organism>
<evidence type="ECO:0000256" key="5">
    <source>
        <dbReference type="ARBA" id="ARBA00022729"/>
    </source>
</evidence>
<dbReference type="Gene3D" id="3.30.70.80">
    <property type="entry name" value="Peptidase S8 propeptide/proteinase inhibitor I9"/>
    <property type="match status" value="1"/>
</dbReference>
<evidence type="ECO:0000256" key="7">
    <source>
        <dbReference type="ARBA" id="ARBA00022825"/>
    </source>
</evidence>
<name>A0ABT3A9X6_9ALTE</name>
<dbReference type="Pfam" id="PF17766">
    <property type="entry name" value="fn3_6"/>
    <property type="match status" value="1"/>
</dbReference>
<feature type="domain" description="PA" evidence="13">
    <location>
        <begin position="433"/>
        <end position="526"/>
    </location>
</feature>
<evidence type="ECO:0000259" key="15">
    <source>
        <dbReference type="Pfam" id="PF17766"/>
    </source>
</evidence>
<dbReference type="CDD" id="cd04818">
    <property type="entry name" value="PA_subtilisin_1"/>
    <property type="match status" value="1"/>
</dbReference>
<dbReference type="InterPro" id="IPR000209">
    <property type="entry name" value="Peptidase_S8/S53_dom"/>
</dbReference>
<evidence type="ECO:0000313" key="16">
    <source>
        <dbReference type="EMBL" id="MCV2885395.1"/>
    </source>
</evidence>
<dbReference type="Proteomes" id="UP001652504">
    <property type="component" value="Unassembled WGS sequence"/>
</dbReference>
<evidence type="ECO:0000256" key="8">
    <source>
        <dbReference type="ARBA" id="ARBA00023180"/>
    </source>
</evidence>
<feature type="chain" id="PRO_5045681627" evidence="11">
    <location>
        <begin position="29"/>
        <end position="1048"/>
    </location>
</feature>
<keyword evidence="17" id="KW-1185">Reference proteome</keyword>
<sequence length="1048" mass="110142">MKFQRTLLSRLCSVAMMGSAAMFSASSAAYQVEGDINLFKEAAGNAQVASKASTYIIQMKGASAISHAAEIGELLPSNQLVAKAGNLYNASTPAMQSYQAQLKQNQEKLLKDVTGGTLIYSYVHTFNGFSAKLTAGEAEALKGHPDVLAVWKDELLQPDTANTPAFLGLSGPQGQHTIGELGEDVIIGIVDTGIAPDHPSFADDGSYSDPVEALGWKGTCDVNTDVEFTCSNKMIGARYFKESFESNYQIRYELGEFESPRDADGHGSHTAGTAAGNAGVTANLFGTDVGTLSGVAPRARIAAYKACWNSDYPEERGCFPSDTMAAIDAAVADGVDVINYSIGGSRTSLMTAAAIAKLNAHAAGVFVSVSAGNSGPDAVTVGTPAPWVMSVGNSTYTGVKASQAIEITSREPLEIVAATEGAVTKPLVEHGDVSGELVIAQPLRACKASDDAPVEPLDNATELAGKIALIERGDCAFVHKLERALASGAEAAIVYSTVGRPVTTMGGDYDVDIPGMMLSDVDGSAIYNAILEGESISVRLSAGIFTTEDVIGNQMNEGSSRGPNGNTLDIIKPDITAPGTNVLAAITPTSMFGVAGENFDYLTGTSMSAPHIAGIAALLKGQYSNWTPSRIKSAMMTTARQDITKEDGLTPADPFDFGSGHVQPVESMNPGLVYDSNYFDHLAFLCATGEQSYVDGLKESNSESLSCDELADANFAMSANQLNYPSIAIDGLGYSYTVTRTLTDVSGNGGTYTATLDAPEGMGLVLKTFDGEGNETPESTLVVEPNGKASFSLTVVKGLNAVSGQWAFGAVTFEDEAGHKVRSPIAVFPIEIDAPESAELTMKRGRGVFPVTMLYSGTTSIDYDGLVAPTYDIKSVAKDVDGAFTFNEAGLSTSFFDVPEGTSVVRFGLDQTLVVDETANLDLYVYRCTGWSCSQVGSSQLSDSNDSVTLVDPEPRSNIGSGDTYLVWVHGKSMTEASTNFMLKSWVANGAGNTRVAASTRARLNFANYINVIDTSLEPSETYIGGITFNNADGVPQATTLIEVKPQN</sequence>
<keyword evidence="7 9" id="KW-0720">Serine protease</keyword>
<dbReference type="InterPro" id="IPR023827">
    <property type="entry name" value="Peptidase_S8_Asp-AS"/>
</dbReference>
<evidence type="ECO:0000256" key="11">
    <source>
        <dbReference type="SAM" id="SignalP"/>
    </source>
</evidence>
<keyword evidence="3" id="KW-0964">Secreted</keyword>
<feature type="signal peptide" evidence="11">
    <location>
        <begin position="1"/>
        <end position="28"/>
    </location>
</feature>
<dbReference type="PANTHER" id="PTHR10795">
    <property type="entry name" value="PROPROTEIN CONVERTASE SUBTILISIN/KEXIN"/>
    <property type="match status" value="1"/>
</dbReference>
<dbReference type="Pfam" id="PF02225">
    <property type="entry name" value="PA"/>
    <property type="match status" value="1"/>
</dbReference>
<dbReference type="InterPro" id="IPR015500">
    <property type="entry name" value="Peptidase_S8_subtilisin-rel"/>
</dbReference>
<dbReference type="InterPro" id="IPR023828">
    <property type="entry name" value="Peptidase_S8_Ser-AS"/>
</dbReference>
<feature type="domain" description="Subtilisin-like protease fibronectin type-III" evidence="15">
    <location>
        <begin position="721"/>
        <end position="827"/>
    </location>
</feature>
<dbReference type="InterPro" id="IPR036852">
    <property type="entry name" value="Peptidase_S8/S53_dom_sf"/>
</dbReference>
<evidence type="ECO:0000256" key="3">
    <source>
        <dbReference type="ARBA" id="ARBA00022525"/>
    </source>
</evidence>
<dbReference type="InterPro" id="IPR010259">
    <property type="entry name" value="S8pro/Inhibitor_I9"/>
</dbReference>
<feature type="active site" description="Charge relay system" evidence="9">
    <location>
        <position position="191"/>
    </location>
</feature>
<feature type="active site" description="Charge relay system" evidence="9">
    <location>
        <position position="606"/>
    </location>
</feature>
<keyword evidence="6 9" id="KW-0378">Hydrolase</keyword>
<gene>
    <name evidence="16" type="ORF">OE749_11890</name>
</gene>
<evidence type="ECO:0000256" key="10">
    <source>
        <dbReference type="RuleBase" id="RU003355"/>
    </source>
</evidence>
<feature type="domain" description="Peptidase S8/S53" evidence="12">
    <location>
        <begin position="182"/>
        <end position="658"/>
    </location>
</feature>
<evidence type="ECO:0000256" key="1">
    <source>
        <dbReference type="ARBA" id="ARBA00004613"/>
    </source>
</evidence>